<dbReference type="RefSeq" id="WP_006907608.1">
    <property type="nucleotide sequence ID" value="NZ_JASOOE010000001.1"/>
</dbReference>
<comment type="caution">
    <text evidence="1">The sequence shown here is derived from an EMBL/GenBank/DDBJ whole genome shotgun (WGS) entry which is preliminary data.</text>
</comment>
<organism evidence="1 2">
    <name type="scientific">Facklamia hominis</name>
    <dbReference type="NCBI Taxonomy" id="178214"/>
    <lineage>
        <taxon>Bacteria</taxon>
        <taxon>Bacillati</taxon>
        <taxon>Bacillota</taxon>
        <taxon>Bacilli</taxon>
        <taxon>Lactobacillales</taxon>
        <taxon>Aerococcaceae</taxon>
        <taxon>Facklamia</taxon>
    </lineage>
</organism>
<dbReference type="AlphaFoldDB" id="A0AAJ1Q4K6"/>
<evidence type="ECO:0000313" key="1">
    <source>
        <dbReference type="EMBL" id="MDK7186386.1"/>
    </source>
</evidence>
<proteinExistence type="predicted"/>
<dbReference type="EMBL" id="JASOOE010000001">
    <property type="protein sequence ID" value="MDK7186386.1"/>
    <property type="molecule type" value="Genomic_DNA"/>
</dbReference>
<dbReference type="Pfam" id="PF14305">
    <property type="entry name" value="ATPgrasp_TupA"/>
    <property type="match status" value="1"/>
</dbReference>
<protein>
    <submittedName>
        <fullName evidence="1">ATP-grasp fold amidoligase family protein</fullName>
    </submittedName>
</protein>
<gene>
    <name evidence="1" type="ORF">QP433_00140</name>
</gene>
<reference evidence="1" key="1">
    <citation type="submission" date="2023-05" db="EMBL/GenBank/DDBJ databases">
        <title>Cataloging the Phylogenetic Diversity of Human Bladder Bacteria.</title>
        <authorList>
            <person name="Du J."/>
        </authorList>
    </citation>
    <scope>NUCLEOTIDE SEQUENCE</scope>
    <source>
        <strain evidence="1">UMB1231</strain>
    </source>
</reference>
<dbReference type="Proteomes" id="UP001229251">
    <property type="component" value="Unassembled WGS sequence"/>
</dbReference>
<dbReference type="InterPro" id="IPR029465">
    <property type="entry name" value="ATPgrasp_TupA"/>
</dbReference>
<sequence length="342" mass="40597">MKTYKIKYYLRRLGLFGTLKHLLSKLNVLDFNTYEYLYENYYRYLKEDNYENELIEWYKCRIGENINPLENPKTFNEKIQWLKLNDYDDLKTVCADKFLVREYVAKKIGESYLVPIYGCWDSFENIDFSKLPNSMIFKSTTGSARYKIINNKNDINFNELKKLMDSWNSLPFGYAGMEIQYLPIERKILCEKLLDMNGPSVVDYKIHCFNGRPLVVEYISDRNSNNLPYLETWFDTNWNKLNILMKNDYNHSVTPSPPKNLKLMLNIAQILSKDFLYVRVDLYEINGKVFFGELTFTPANGTDDWLYKSSEILMGKLITLPFEEEKTDEEITTILNELRHCV</sequence>
<name>A0AAJ1Q4K6_9LACT</name>
<evidence type="ECO:0000313" key="2">
    <source>
        <dbReference type="Proteomes" id="UP001229251"/>
    </source>
</evidence>
<accession>A0AAJ1Q4K6</accession>